<dbReference type="Pfam" id="PF00686">
    <property type="entry name" value="CBM_20"/>
    <property type="match status" value="1"/>
</dbReference>
<comment type="subcellular location">
    <subcellularLocation>
        <location evidence="2">Cytoplasm</location>
    </subcellularLocation>
</comment>
<evidence type="ECO:0000256" key="1">
    <source>
        <dbReference type="ARBA" id="ARBA00000439"/>
    </source>
</evidence>
<dbReference type="PANTHER" id="PTHR32518:SF3">
    <property type="entry name" value="4-ALPHA-GLUCANOTRANSFERASE"/>
    <property type="match status" value="1"/>
</dbReference>
<evidence type="ECO:0000256" key="9">
    <source>
        <dbReference type="ARBA" id="ARBA00031423"/>
    </source>
</evidence>
<dbReference type="PANTHER" id="PTHR32518">
    <property type="match status" value="1"/>
</dbReference>
<comment type="caution">
    <text evidence="12">The sequence shown here is derived from an EMBL/GenBank/DDBJ whole genome shotgun (WGS) entry which is preliminary data.</text>
</comment>
<accession>A0A090M648</accession>
<keyword evidence="6" id="KW-0328">Glycosyltransferase</keyword>
<dbReference type="InterPro" id="IPR017853">
    <property type="entry name" value="GH"/>
</dbReference>
<evidence type="ECO:0000256" key="8">
    <source>
        <dbReference type="ARBA" id="ARBA00023277"/>
    </source>
</evidence>
<dbReference type="Proteomes" id="UP000009170">
    <property type="component" value="Unassembled WGS sequence"/>
</dbReference>
<sequence length="961" mass="108958">MTRHGGDSSLANESIIRHSFAPTTTPTMVRVAFETTYWTNWGDHVRVVGACAALGRWDARAAPAMTCAHGANARELIWTAVVDLDVDGDDDDDGIAYRYVVVDARGAVAAFDGEMKMLDLKRGRRGTTRAETRDAWGGRTPWEAVLARAAFANVVGTSAGTMCARDGGVEGDGVVREGGADGPRVRLEIRAPRERGERRVMVRGTCAALGKGDRSRAKAMSKAAGSDVWWIEFDVDASETPFEYAYFVSDDAGADVEDVRGALVCSPSASEEEMKSTMVIHRDGALSVGEMWKGAGVALPVFSVRTSKSVGCGDFVDLRRVVDFASETGMSVVQVLPVNDTCVYGTFWDSYPYSSLSVHALHVMYLRAQDLPGVNEELAEDIETARAALDLEEIDYEMTVKEKLSFARRAYYNSGEKVFETDGFKEFYARNEHWLRPYGVFCVLRDLFGTAEHWRWGVFAKYSEDVLDKVDCEGGDLYESTRFWYYLQYNLHEQLLETATYAKSKGIVLKGDLPVGVDKRSVDTWMHPRLFRMDTSTGAPPDAFDPRGQNWGFPTYNWEHMAEDDYAWWRARMQHLEQYFSAIRIDHILGFFRIWELPASATTGCMGRFRPSLPLTRSELASRGLWDVNRLTEPYIQWNELETLFGDHVQDVAYRYMVEKDDQRGLWQFRPDFQTEESIIAATKPHKNTPANLIGDQLAIRDGLMKLFQNRCLLTDKENYDNFYPRFGLEDTSSYQALEGWQRETLRELANDYYFGRQMDTWRNQARMVLPALLRSSDMLVCGEDLGFTPTCVPPVMDELGILGLRIQRMPPVGESAEFGQPHTYSYLTVCSPSCHDTMTTRAWWEQDEARRQRYDAMFHGGTDEKCTPNVMRNILVQHIESPSVLAIFPIQDLLALDAEYAKRPALEETINDPTNPKHYWRYRLHVPCEDMLANGAFVKEIRELLRARAHVNQSSHLRLN</sequence>
<name>A0A090M648_OSTTA</name>
<evidence type="ECO:0000256" key="7">
    <source>
        <dbReference type="ARBA" id="ARBA00022679"/>
    </source>
</evidence>
<dbReference type="GO" id="GO:0005975">
    <property type="term" value="P:carbohydrate metabolic process"/>
    <property type="evidence" value="ECO:0007669"/>
    <property type="project" value="InterPro"/>
</dbReference>
<dbReference type="GO" id="GO:2001070">
    <property type="term" value="F:starch binding"/>
    <property type="evidence" value="ECO:0007669"/>
    <property type="project" value="InterPro"/>
</dbReference>
<dbReference type="InterPro" id="IPR013784">
    <property type="entry name" value="Carb-bd-like_fold"/>
</dbReference>
<dbReference type="SUPFAM" id="SSF51445">
    <property type="entry name" value="(Trans)glycosidases"/>
    <property type="match status" value="1"/>
</dbReference>
<dbReference type="SMART" id="SM01065">
    <property type="entry name" value="CBM_2"/>
    <property type="match status" value="2"/>
</dbReference>
<gene>
    <name evidence="12" type="ORF">OT_ostta11g02110</name>
</gene>
<dbReference type="EMBL" id="CAID01000011">
    <property type="protein sequence ID" value="CEF99666.1"/>
    <property type="molecule type" value="Genomic_DNA"/>
</dbReference>
<proteinExistence type="inferred from homology"/>
<dbReference type="AlphaFoldDB" id="A0A090M648"/>
<reference evidence="13" key="1">
    <citation type="journal article" date="2006" name="Proc. Natl. Acad. Sci. U.S.A.">
        <title>Genome analysis of the smallest free-living eukaryote Ostreococcus tauri unveils many unique features.</title>
        <authorList>
            <person name="Derelle E."/>
            <person name="Ferraz C."/>
            <person name="Rombauts S."/>
            <person name="Rouze P."/>
            <person name="Worden A.Z."/>
            <person name="Robbens S."/>
            <person name="Partensky F."/>
            <person name="Degroeve S."/>
            <person name="Echeynie S."/>
            <person name="Cooke R."/>
            <person name="Saeys Y."/>
            <person name="Wuyts J."/>
            <person name="Jabbari K."/>
            <person name="Bowler C."/>
            <person name="Panaud O."/>
            <person name="Piegu B."/>
            <person name="Ball S.G."/>
            <person name="Ral J.-P."/>
            <person name="Bouget F.-Y."/>
            <person name="Piganeau G."/>
            <person name="De Baets B."/>
            <person name="Picard A."/>
            <person name="Delseny M."/>
            <person name="Demaille J."/>
            <person name="Van de Peer Y."/>
            <person name="Moreau H."/>
        </authorList>
    </citation>
    <scope>NUCLEOTIDE SEQUENCE [LARGE SCALE GENOMIC DNA]</scope>
    <source>
        <strain evidence="13">OTTH 0595 / CCAP 157/2 / RCC745</strain>
    </source>
</reference>
<dbReference type="EC" id="2.4.1.25" evidence="4"/>
<dbReference type="GO" id="GO:0005737">
    <property type="term" value="C:cytoplasm"/>
    <property type="evidence" value="ECO:0007669"/>
    <property type="project" value="UniProtKB-SubCell"/>
</dbReference>
<dbReference type="GO" id="GO:0004134">
    <property type="term" value="F:4-alpha-glucanotransferase activity"/>
    <property type="evidence" value="ECO:0007669"/>
    <property type="project" value="UniProtKB-EC"/>
</dbReference>
<dbReference type="Pfam" id="PF02446">
    <property type="entry name" value="Glyco_hydro_77"/>
    <property type="match status" value="1"/>
</dbReference>
<dbReference type="Gene3D" id="2.60.40.10">
    <property type="entry name" value="Immunoglobulins"/>
    <property type="match status" value="2"/>
</dbReference>
<dbReference type="KEGG" id="ota:OT_ostta11g02110"/>
<dbReference type="FunCoup" id="A0A090M648">
    <property type="interactions" value="166"/>
</dbReference>
<comment type="similarity">
    <text evidence="3">Belongs to the disproportionating enzyme family.</text>
</comment>
<dbReference type="SUPFAM" id="SSF49452">
    <property type="entry name" value="Starch-binding domain-like"/>
    <property type="match status" value="2"/>
</dbReference>
<keyword evidence="7" id="KW-0808">Transferase</keyword>
<dbReference type="OrthoDB" id="6123450at2759"/>
<evidence type="ECO:0000256" key="6">
    <source>
        <dbReference type="ARBA" id="ARBA00022676"/>
    </source>
</evidence>
<evidence type="ECO:0000259" key="11">
    <source>
        <dbReference type="PROSITE" id="PS51166"/>
    </source>
</evidence>
<protein>
    <recommendedName>
        <fullName evidence="4">4-alpha-glucanotransferase</fullName>
        <ecNumber evidence="4">2.4.1.25</ecNumber>
    </recommendedName>
    <alternativeName>
        <fullName evidence="9">Amylomaltase</fullName>
    </alternativeName>
    <alternativeName>
        <fullName evidence="10">Disproportionating enzyme</fullName>
    </alternativeName>
</protein>
<reference evidence="12 13" key="2">
    <citation type="journal article" date="2014" name="BMC Genomics">
        <title>An improved genome of the model marine alga Ostreococcus tauri unfolds by assessing Illumina de novo assemblies.</title>
        <authorList>
            <person name="Blanc-Mathieu R."/>
            <person name="Verhelst B."/>
            <person name="Derelle E."/>
            <person name="Rombauts S."/>
            <person name="Bouget F.Y."/>
            <person name="Carre I."/>
            <person name="Chateau A."/>
            <person name="Eyre-Walker A."/>
            <person name="Grimsley N."/>
            <person name="Moreau H."/>
            <person name="Piegu B."/>
            <person name="Rivals E."/>
            <person name="Schackwitz W."/>
            <person name="Van de Peer Y."/>
            <person name="Piganeau G."/>
        </authorList>
    </citation>
    <scope>NUCLEOTIDE SEQUENCE [LARGE SCALE GENOMIC DNA]</scope>
    <source>
        <strain evidence="13">OTTH 0595 / CCAP 157/2 / RCC745</strain>
    </source>
</reference>
<evidence type="ECO:0000256" key="5">
    <source>
        <dbReference type="ARBA" id="ARBA00022490"/>
    </source>
</evidence>
<dbReference type="InParanoid" id="A0A090M648"/>
<keyword evidence="13" id="KW-1185">Reference proteome</keyword>
<evidence type="ECO:0000256" key="2">
    <source>
        <dbReference type="ARBA" id="ARBA00004496"/>
    </source>
</evidence>
<dbReference type="Gene3D" id="3.20.20.80">
    <property type="entry name" value="Glycosidases"/>
    <property type="match status" value="2"/>
</dbReference>
<dbReference type="InterPro" id="IPR002044">
    <property type="entry name" value="CBM20"/>
</dbReference>
<dbReference type="RefSeq" id="XP_003082031.2">
    <property type="nucleotide sequence ID" value="XM_003081983.2"/>
</dbReference>
<keyword evidence="5" id="KW-0963">Cytoplasm</keyword>
<organism evidence="12 13">
    <name type="scientific">Ostreococcus tauri</name>
    <name type="common">Marine green alga</name>
    <dbReference type="NCBI Taxonomy" id="70448"/>
    <lineage>
        <taxon>Eukaryota</taxon>
        <taxon>Viridiplantae</taxon>
        <taxon>Chlorophyta</taxon>
        <taxon>Mamiellophyceae</taxon>
        <taxon>Mamiellales</taxon>
        <taxon>Bathycoccaceae</taxon>
        <taxon>Ostreococcus</taxon>
    </lineage>
</organism>
<dbReference type="InterPro" id="IPR003385">
    <property type="entry name" value="Glyco_hydro_77"/>
</dbReference>
<keyword evidence="8" id="KW-0119">Carbohydrate metabolism</keyword>
<comment type="catalytic activity">
    <reaction evidence="1">
        <text>Transfers a segment of a (1-&gt;4)-alpha-D-glucan to a new position in an acceptor, which may be glucose or a (1-&gt;4)-alpha-D-glucan.</text>
        <dbReference type="EC" id="2.4.1.25"/>
    </reaction>
</comment>
<dbReference type="PROSITE" id="PS51166">
    <property type="entry name" value="CBM20"/>
    <property type="match status" value="1"/>
</dbReference>
<dbReference type="GeneID" id="9835762"/>
<dbReference type="InterPro" id="IPR013783">
    <property type="entry name" value="Ig-like_fold"/>
</dbReference>
<evidence type="ECO:0000256" key="3">
    <source>
        <dbReference type="ARBA" id="ARBA00005684"/>
    </source>
</evidence>
<dbReference type="STRING" id="70448.A0A090M648"/>
<evidence type="ECO:0000313" key="12">
    <source>
        <dbReference type="EMBL" id="CEF99666.1"/>
    </source>
</evidence>
<evidence type="ECO:0000256" key="4">
    <source>
        <dbReference type="ARBA" id="ARBA00012560"/>
    </source>
</evidence>
<feature type="domain" description="CBM20" evidence="11">
    <location>
        <begin position="23"/>
        <end position="138"/>
    </location>
</feature>
<evidence type="ECO:0000313" key="13">
    <source>
        <dbReference type="Proteomes" id="UP000009170"/>
    </source>
</evidence>
<evidence type="ECO:0000256" key="10">
    <source>
        <dbReference type="ARBA" id="ARBA00031501"/>
    </source>
</evidence>